<sequence>MCRRWGLGSRTLTKVPLSAEDSCSLWAAGYLAILMPSASHLLESKRGSGLCGFSEHGQHSRHCREAVCVLFNLFIKMCHSLKQGFPTLALQMFMDYSSHQPLLA</sequence>
<protein>
    <submittedName>
        <fullName evidence="1">Uncharacterized protein</fullName>
    </submittedName>
</protein>
<dbReference type="EMBL" id="CM037619">
    <property type="protein sequence ID" value="KAH8008307.1"/>
    <property type="molecule type" value="Genomic_DNA"/>
</dbReference>
<organism evidence="1 2">
    <name type="scientific">Sphaerodactylus townsendi</name>
    <dbReference type="NCBI Taxonomy" id="933632"/>
    <lineage>
        <taxon>Eukaryota</taxon>
        <taxon>Metazoa</taxon>
        <taxon>Chordata</taxon>
        <taxon>Craniata</taxon>
        <taxon>Vertebrata</taxon>
        <taxon>Euteleostomi</taxon>
        <taxon>Lepidosauria</taxon>
        <taxon>Squamata</taxon>
        <taxon>Bifurcata</taxon>
        <taxon>Gekkota</taxon>
        <taxon>Sphaerodactylidae</taxon>
        <taxon>Sphaerodactylus</taxon>
    </lineage>
</organism>
<proteinExistence type="predicted"/>
<dbReference type="Proteomes" id="UP000827872">
    <property type="component" value="Linkage Group LG06"/>
</dbReference>
<reference evidence="1" key="1">
    <citation type="submission" date="2021-08" db="EMBL/GenBank/DDBJ databases">
        <title>The first chromosome-level gecko genome reveals the dynamic sex chromosomes of Neotropical dwarf geckos (Sphaerodactylidae: Sphaerodactylus).</title>
        <authorList>
            <person name="Pinto B.J."/>
            <person name="Keating S.E."/>
            <person name="Gamble T."/>
        </authorList>
    </citation>
    <scope>NUCLEOTIDE SEQUENCE</scope>
    <source>
        <strain evidence="1">TG3544</strain>
    </source>
</reference>
<name>A0ACB8FSN6_9SAUR</name>
<accession>A0ACB8FSN6</accession>
<keyword evidence="2" id="KW-1185">Reference proteome</keyword>
<comment type="caution">
    <text evidence="1">The sequence shown here is derived from an EMBL/GenBank/DDBJ whole genome shotgun (WGS) entry which is preliminary data.</text>
</comment>
<evidence type="ECO:0000313" key="1">
    <source>
        <dbReference type="EMBL" id="KAH8008307.1"/>
    </source>
</evidence>
<evidence type="ECO:0000313" key="2">
    <source>
        <dbReference type="Proteomes" id="UP000827872"/>
    </source>
</evidence>
<gene>
    <name evidence="1" type="ORF">K3G42_028952</name>
</gene>